<dbReference type="SUPFAM" id="SSF46689">
    <property type="entry name" value="Homeodomain-like"/>
    <property type="match status" value="1"/>
</dbReference>
<organism evidence="4">
    <name type="scientific">Nocardia globerula</name>
    <dbReference type="NCBI Taxonomy" id="1818"/>
    <lineage>
        <taxon>Bacteria</taxon>
        <taxon>Bacillati</taxon>
        <taxon>Actinomycetota</taxon>
        <taxon>Actinomycetes</taxon>
        <taxon>Mycobacteriales</taxon>
        <taxon>Nocardiaceae</taxon>
        <taxon>Nocardia</taxon>
    </lineage>
</organism>
<evidence type="ECO:0000256" key="3">
    <source>
        <dbReference type="ARBA" id="ARBA00023163"/>
    </source>
</evidence>
<accession>A0A652YU63</accession>
<dbReference type="GO" id="GO:0000976">
    <property type="term" value="F:transcription cis-regulatory region binding"/>
    <property type="evidence" value="ECO:0007669"/>
    <property type="project" value="TreeGrafter"/>
</dbReference>
<comment type="caution">
    <text evidence="4">The sequence shown here is derived from an EMBL/GenBank/DDBJ whole genome shotgun (WGS) entry which is preliminary data.</text>
</comment>
<evidence type="ECO:0000256" key="2">
    <source>
        <dbReference type="ARBA" id="ARBA00023125"/>
    </source>
</evidence>
<dbReference type="InterPro" id="IPR009057">
    <property type="entry name" value="Homeodomain-like_sf"/>
</dbReference>
<name>A0A652YU63_NOCGL</name>
<keyword evidence="2" id="KW-0238">DNA-binding</keyword>
<dbReference type="GO" id="GO:0003700">
    <property type="term" value="F:DNA-binding transcription factor activity"/>
    <property type="evidence" value="ECO:0007669"/>
    <property type="project" value="TreeGrafter"/>
</dbReference>
<dbReference type="EMBL" id="VNIQ01000002">
    <property type="protein sequence ID" value="TYQ06657.1"/>
    <property type="molecule type" value="Genomic_DNA"/>
</dbReference>
<dbReference type="InterPro" id="IPR050109">
    <property type="entry name" value="HTH-type_TetR-like_transc_reg"/>
</dbReference>
<protein>
    <submittedName>
        <fullName evidence="4">TetR family transcriptional regulator</fullName>
    </submittedName>
</protein>
<evidence type="ECO:0000313" key="4">
    <source>
        <dbReference type="EMBL" id="TYQ06657.1"/>
    </source>
</evidence>
<dbReference type="Gene3D" id="1.10.357.10">
    <property type="entry name" value="Tetracycline Repressor, domain 2"/>
    <property type="match status" value="1"/>
</dbReference>
<dbReference type="PANTHER" id="PTHR30055:SF234">
    <property type="entry name" value="HTH-TYPE TRANSCRIPTIONAL REGULATOR BETI"/>
    <property type="match status" value="1"/>
</dbReference>
<reference evidence="4" key="1">
    <citation type="submission" date="2019-07" db="EMBL/GenBank/DDBJ databases">
        <title>Genomic Encyclopedia of Type Strains, Phase IV (KMG-IV): sequencing the most valuable type-strain genomes for metagenomic binning, comparative biology and taxonomic classification.</title>
        <authorList>
            <person name="Goeker M."/>
        </authorList>
    </citation>
    <scope>NUCLEOTIDE SEQUENCE</scope>
    <source>
        <strain evidence="4">DSM 44596</strain>
    </source>
</reference>
<sequence>MSERDASTPIRRPRGTREETENELIDAVLRLLKRDGVLAGITLREVAKEAGVNHGQIYHYFGTRRGLLRAAIMRLLEGNRPDPKTHWDQPFADRRRAMWQIALSKRDFVKLEALLALDEDPDFQIFPGLDATRIALERDKKTGELPADADGDVMHALSAATYLGYGIFRESIARDLGIDAVELDSRASAVFDLMLDGLRGGHQ</sequence>
<dbReference type="PROSITE" id="PS50977">
    <property type="entry name" value="HTH_TETR_2"/>
    <property type="match status" value="1"/>
</dbReference>
<keyword evidence="1" id="KW-0805">Transcription regulation</keyword>
<dbReference type="PANTHER" id="PTHR30055">
    <property type="entry name" value="HTH-TYPE TRANSCRIPTIONAL REGULATOR RUTR"/>
    <property type="match status" value="1"/>
</dbReference>
<proteinExistence type="predicted"/>
<dbReference type="AlphaFoldDB" id="A0A652YU63"/>
<evidence type="ECO:0000256" key="1">
    <source>
        <dbReference type="ARBA" id="ARBA00023015"/>
    </source>
</evidence>
<dbReference type="Pfam" id="PF00440">
    <property type="entry name" value="TetR_N"/>
    <property type="match status" value="1"/>
</dbReference>
<gene>
    <name evidence="4" type="ORF">FNL38_102799</name>
</gene>
<keyword evidence="3" id="KW-0804">Transcription</keyword>
<dbReference type="InterPro" id="IPR001647">
    <property type="entry name" value="HTH_TetR"/>
</dbReference>